<keyword evidence="13" id="KW-1185">Reference proteome</keyword>
<comment type="similarity">
    <text evidence="3">Belongs to the glycosyl hydrolase 76 family.</text>
</comment>
<evidence type="ECO:0000256" key="7">
    <source>
        <dbReference type="ARBA" id="ARBA00023136"/>
    </source>
</evidence>
<keyword evidence="7 10" id="KW-0472">Membrane</keyword>
<comment type="caution">
    <text evidence="12">The sequence shown here is derived from an EMBL/GenBank/DDBJ whole genome shotgun (WGS) entry which is preliminary data.</text>
</comment>
<comment type="catalytic activity">
    <reaction evidence="1">
        <text>Random hydrolysis of (1-&gt;6)-alpha-D-mannosidic linkages in unbranched (1-&gt;6)-mannans.</text>
        <dbReference type="EC" id="3.2.1.101"/>
    </reaction>
</comment>
<dbReference type="InterPro" id="IPR014480">
    <property type="entry name" value="Mannan-1_6-alpha_mannosidase"/>
</dbReference>
<dbReference type="FunFam" id="1.50.10.20:FF:000006">
    <property type="entry name" value="Mannan endo-1,6-alpha-mannosidase"/>
    <property type="match status" value="1"/>
</dbReference>
<dbReference type="Pfam" id="PF03663">
    <property type="entry name" value="Glyco_hydro_76"/>
    <property type="match status" value="1"/>
</dbReference>
<reference evidence="12" key="2">
    <citation type="submission" date="2023-05" db="EMBL/GenBank/DDBJ databases">
        <authorList>
            <consortium name="Lawrence Berkeley National Laboratory"/>
            <person name="Steindorff A."/>
            <person name="Hensen N."/>
            <person name="Bonometti L."/>
            <person name="Westerberg I."/>
            <person name="Brannstrom I.O."/>
            <person name="Guillou S."/>
            <person name="Cros-Aarteil S."/>
            <person name="Calhoun S."/>
            <person name="Haridas S."/>
            <person name="Kuo A."/>
            <person name="Mondo S."/>
            <person name="Pangilinan J."/>
            <person name="Riley R."/>
            <person name="Labutti K."/>
            <person name="Andreopoulos B."/>
            <person name="Lipzen A."/>
            <person name="Chen C."/>
            <person name="Yanf M."/>
            <person name="Daum C."/>
            <person name="Ng V."/>
            <person name="Clum A."/>
            <person name="Ohm R."/>
            <person name="Martin F."/>
            <person name="Silar P."/>
            <person name="Natvig D."/>
            <person name="Lalanne C."/>
            <person name="Gautier V."/>
            <person name="Ament-Velasquez S.L."/>
            <person name="Kruys A."/>
            <person name="Hutchinson M.I."/>
            <person name="Powell A.J."/>
            <person name="Barry K."/>
            <person name="Miller A.N."/>
            <person name="Grigoriev I.V."/>
            <person name="Debuchy R."/>
            <person name="Gladieux P."/>
            <person name="Thoren M.H."/>
            <person name="Johannesson H."/>
        </authorList>
    </citation>
    <scope>NUCLEOTIDE SEQUENCE</scope>
    <source>
        <strain evidence="12">CBS 990.96</strain>
    </source>
</reference>
<dbReference type="InterPro" id="IPR005198">
    <property type="entry name" value="Glyco_hydro_76"/>
</dbReference>
<dbReference type="EMBL" id="MU865288">
    <property type="protein sequence ID" value="KAK4232372.1"/>
    <property type="molecule type" value="Genomic_DNA"/>
</dbReference>
<name>A0AAN7C029_9PEZI</name>
<evidence type="ECO:0000256" key="4">
    <source>
        <dbReference type="ARBA" id="ARBA00012350"/>
    </source>
</evidence>
<keyword evidence="9" id="KW-0326">Glycosidase</keyword>
<keyword evidence="6 12" id="KW-0378">Hydrolase</keyword>
<evidence type="ECO:0000256" key="8">
    <source>
        <dbReference type="ARBA" id="ARBA00023180"/>
    </source>
</evidence>
<feature type="signal peptide" evidence="11">
    <location>
        <begin position="1"/>
        <end position="26"/>
    </location>
</feature>
<dbReference type="GO" id="GO:0009272">
    <property type="term" value="P:fungal-type cell wall biogenesis"/>
    <property type="evidence" value="ECO:0007669"/>
    <property type="project" value="TreeGrafter"/>
</dbReference>
<keyword evidence="5 11" id="KW-0732">Signal</keyword>
<reference evidence="12" key="1">
    <citation type="journal article" date="2023" name="Mol. Phylogenet. Evol.">
        <title>Genome-scale phylogeny and comparative genomics of the fungal order Sordariales.</title>
        <authorList>
            <person name="Hensen N."/>
            <person name="Bonometti L."/>
            <person name="Westerberg I."/>
            <person name="Brannstrom I.O."/>
            <person name="Guillou S."/>
            <person name="Cros-Aarteil S."/>
            <person name="Calhoun S."/>
            <person name="Haridas S."/>
            <person name="Kuo A."/>
            <person name="Mondo S."/>
            <person name="Pangilinan J."/>
            <person name="Riley R."/>
            <person name="LaButti K."/>
            <person name="Andreopoulos B."/>
            <person name="Lipzen A."/>
            <person name="Chen C."/>
            <person name="Yan M."/>
            <person name="Daum C."/>
            <person name="Ng V."/>
            <person name="Clum A."/>
            <person name="Steindorff A."/>
            <person name="Ohm R.A."/>
            <person name="Martin F."/>
            <person name="Silar P."/>
            <person name="Natvig D.O."/>
            <person name="Lalanne C."/>
            <person name="Gautier V."/>
            <person name="Ament-Velasquez S.L."/>
            <person name="Kruys A."/>
            <person name="Hutchinson M.I."/>
            <person name="Powell A.J."/>
            <person name="Barry K."/>
            <person name="Miller A.N."/>
            <person name="Grigoriev I.V."/>
            <person name="Debuchy R."/>
            <person name="Gladieux P."/>
            <person name="Hiltunen Thoren M."/>
            <person name="Johannesson H."/>
        </authorList>
    </citation>
    <scope>NUCLEOTIDE SEQUENCE</scope>
    <source>
        <strain evidence="12">CBS 990.96</strain>
    </source>
</reference>
<feature type="chain" id="PRO_5042925007" description="mannan endo-1,6-alpha-mannosidase" evidence="11">
    <location>
        <begin position="27"/>
        <end position="628"/>
    </location>
</feature>
<evidence type="ECO:0000256" key="5">
    <source>
        <dbReference type="ARBA" id="ARBA00022729"/>
    </source>
</evidence>
<keyword evidence="10" id="KW-1133">Transmembrane helix</keyword>
<evidence type="ECO:0000256" key="3">
    <source>
        <dbReference type="ARBA" id="ARBA00009699"/>
    </source>
</evidence>
<dbReference type="Gene3D" id="1.50.10.20">
    <property type="match status" value="1"/>
</dbReference>
<evidence type="ECO:0000313" key="12">
    <source>
        <dbReference type="EMBL" id="KAK4232372.1"/>
    </source>
</evidence>
<organism evidence="12 13">
    <name type="scientific">Podospora fimiseda</name>
    <dbReference type="NCBI Taxonomy" id="252190"/>
    <lineage>
        <taxon>Eukaryota</taxon>
        <taxon>Fungi</taxon>
        <taxon>Dikarya</taxon>
        <taxon>Ascomycota</taxon>
        <taxon>Pezizomycotina</taxon>
        <taxon>Sordariomycetes</taxon>
        <taxon>Sordariomycetidae</taxon>
        <taxon>Sordariales</taxon>
        <taxon>Podosporaceae</taxon>
        <taxon>Podospora</taxon>
    </lineage>
</organism>
<dbReference type="GO" id="GO:0008496">
    <property type="term" value="F:mannan endo-1,6-alpha-mannosidase activity"/>
    <property type="evidence" value="ECO:0007669"/>
    <property type="project" value="UniProtKB-EC"/>
</dbReference>
<dbReference type="AlphaFoldDB" id="A0AAN7C029"/>
<protein>
    <recommendedName>
        <fullName evidence="4">mannan endo-1,6-alpha-mannosidase</fullName>
        <ecNumber evidence="4">3.2.1.101</ecNumber>
    </recommendedName>
</protein>
<feature type="transmembrane region" description="Helical" evidence="10">
    <location>
        <begin position="458"/>
        <end position="480"/>
    </location>
</feature>
<dbReference type="EC" id="3.2.1.101" evidence="4"/>
<gene>
    <name evidence="12" type="ORF">QBC38DRAFT_439281</name>
</gene>
<evidence type="ECO:0000256" key="9">
    <source>
        <dbReference type="ARBA" id="ARBA00023295"/>
    </source>
</evidence>
<evidence type="ECO:0000256" key="2">
    <source>
        <dbReference type="ARBA" id="ARBA00004308"/>
    </source>
</evidence>
<dbReference type="PANTHER" id="PTHR12145">
    <property type="entry name" value="MANNAN ENDO-1,6-ALPHA-MANNOSIDASE DCW1"/>
    <property type="match status" value="1"/>
</dbReference>
<dbReference type="SUPFAM" id="SSF48208">
    <property type="entry name" value="Six-hairpin glycosidases"/>
    <property type="match status" value="1"/>
</dbReference>
<comment type="subcellular location">
    <subcellularLocation>
        <location evidence="2">Endomembrane system</location>
    </subcellularLocation>
</comment>
<dbReference type="InterPro" id="IPR008928">
    <property type="entry name" value="6-hairpin_glycosidase_sf"/>
</dbReference>
<evidence type="ECO:0000256" key="11">
    <source>
        <dbReference type="SAM" id="SignalP"/>
    </source>
</evidence>
<sequence length="628" mass="69291">MTKKSSCLSKIASSLLWAANVKAAAAAYTLDLNSTASPILTCLTRLPVKKDSLKTIASSMTQDMMSFYTGTQPGGIPGLLPQPYYWWEAGALMGSLIDYWYYTGDTKWNHVASQGLLFQVGPNSDYMPPNQTMTEGNDDQGFWGMAVMTAAEYKFPNPPSDKPQWLALAQAVFNTQAARWDSQDCGGGLRWQIFTWNNGFDYKNSISQACFFNLAARLARYTGNSSYADWADKTWDWMVATNLLSSETYYVYDGIHTTNCSEITPYQWTYNAGAFLLGVAAMYNYTTGHVREVWRERLDGMLNGTLVFFTGPDKDIMTEVACEPVDLCDLDQQSFKAYLSRWMAATTKWAPWTYPRVKPLLESSAKAATSTCKGGNNGRLCGLKWNKPGEWDGTSGVGQQMAAMEVVLGNMIEGMPGPVTASKGGLSVGDPGAGGSDVGRKDPFEVYYFPPVSTGGKFGAAILTILIILGMVAGCTFVLLDEMSEKTARQRVSDLRSAVITAGGGGWASLKRLLRGFKERKFGVNRSDSDETLRGDGPGLGQEVFKESVLVQQGNEVVPIIREPVPKKKLGDLSTQQQQRREESYWNGMREGGQRRKRLSYPRVLEGTDMVMAKSQTSKENYWEGEEA</sequence>
<dbReference type="Proteomes" id="UP001301958">
    <property type="component" value="Unassembled WGS sequence"/>
</dbReference>
<accession>A0AAN7C029</accession>
<dbReference type="GO" id="GO:0012505">
    <property type="term" value="C:endomembrane system"/>
    <property type="evidence" value="ECO:0007669"/>
    <property type="project" value="UniProtKB-SubCell"/>
</dbReference>
<keyword evidence="10" id="KW-0812">Transmembrane</keyword>
<proteinExistence type="inferred from homology"/>
<evidence type="ECO:0000256" key="10">
    <source>
        <dbReference type="SAM" id="Phobius"/>
    </source>
</evidence>
<evidence type="ECO:0000313" key="13">
    <source>
        <dbReference type="Proteomes" id="UP001301958"/>
    </source>
</evidence>
<evidence type="ECO:0000256" key="1">
    <source>
        <dbReference type="ARBA" id="ARBA00001452"/>
    </source>
</evidence>
<evidence type="ECO:0000256" key="6">
    <source>
        <dbReference type="ARBA" id="ARBA00022801"/>
    </source>
</evidence>
<dbReference type="GO" id="GO:0016052">
    <property type="term" value="P:carbohydrate catabolic process"/>
    <property type="evidence" value="ECO:0007669"/>
    <property type="project" value="InterPro"/>
</dbReference>
<dbReference type="PANTHER" id="PTHR12145:SF36">
    <property type="entry name" value="MANNAN ENDO-1,6-ALPHA-MANNOSIDASE DCW1"/>
    <property type="match status" value="1"/>
</dbReference>
<keyword evidence="8" id="KW-0325">Glycoprotein</keyword>